<keyword evidence="2 3" id="KW-0040">ANK repeat</keyword>
<keyword evidence="1" id="KW-0677">Repeat</keyword>
<dbReference type="Proteomes" id="UP000281474">
    <property type="component" value="Unassembled WGS sequence"/>
</dbReference>
<dbReference type="SUPFAM" id="SSF48403">
    <property type="entry name" value="Ankyrin repeat"/>
    <property type="match status" value="1"/>
</dbReference>
<evidence type="ECO:0000256" key="2">
    <source>
        <dbReference type="ARBA" id="ARBA00023043"/>
    </source>
</evidence>
<proteinExistence type="predicted"/>
<dbReference type="PROSITE" id="PS50088">
    <property type="entry name" value="ANK_REPEAT"/>
    <property type="match status" value="5"/>
</dbReference>
<dbReference type="Gene3D" id="1.25.40.20">
    <property type="entry name" value="Ankyrin repeat-containing domain"/>
    <property type="match status" value="2"/>
</dbReference>
<protein>
    <submittedName>
        <fullName evidence="4">Ankyrin repeat domain-containing protein</fullName>
    </submittedName>
</protein>
<dbReference type="Pfam" id="PF13637">
    <property type="entry name" value="Ank_4"/>
    <property type="match status" value="1"/>
</dbReference>
<feature type="repeat" description="ANK" evidence="3">
    <location>
        <begin position="120"/>
        <end position="148"/>
    </location>
</feature>
<dbReference type="RefSeq" id="WP_121840713.1">
    <property type="nucleotide sequence ID" value="NZ_ML014863.1"/>
</dbReference>
<organism evidence="4 5">
    <name type="scientific">Parashewanella curva</name>
    <dbReference type="NCBI Taxonomy" id="2338552"/>
    <lineage>
        <taxon>Bacteria</taxon>
        <taxon>Pseudomonadati</taxon>
        <taxon>Pseudomonadota</taxon>
        <taxon>Gammaproteobacteria</taxon>
        <taxon>Alteromonadales</taxon>
        <taxon>Shewanellaceae</taxon>
        <taxon>Parashewanella</taxon>
    </lineage>
</organism>
<feature type="repeat" description="ANK" evidence="3">
    <location>
        <begin position="252"/>
        <end position="284"/>
    </location>
</feature>
<gene>
    <name evidence="4" type="ORF">D5018_19810</name>
</gene>
<evidence type="ECO:0000256" key="3">
    <source>
        <dbReference type="PROSITE-ProRule" id="PRU00023"/>
    </source>
</evidence>
<name>A0A3L8PT15_9GAMM</name>
<dbReference type="PANTHER" id="PTHR24171:SF9">
    <property type="entry name" value="ANKYRIN REPEAT DOMAIN-CONTAINING PROTEIN 39"/>
    <property type="match status" value="1"/>
</dbReference>
<evidence type="ECO:0000313" key="5">
    <source>
        <dbReference type="Proteomes" id="UP000281474"/>
    </source>
</evidence>
<comment type="caution">
    <text evidence="4">The sequence shown here is derived from an EMBL/GenBank/DDBJ whole genome shotgun (WGS) entry which is preliminary data.</text>
</comment>
<dbReference type="PANTHER" id="PTHR24171">
    <property type="entry name" value="ANKYRIN REPEAT DOMAIN-CONTAINING PROTEIN 39-RELATED"/>
    <property type="match status" value="1"/>
</dbReference>
<dbReference type="Pfam" id="PF12796">
    <property type="entry name" value="Ank_2"/>
    <property type="match status" value="2"/>
</dbReference>
<feature type="repeat" description="ANK" evidence="3">
    <location>
        <begin position="219"/>
        <end position="251"/>
    </location>
</feature>
<reference evidence="4 5" key="1">
    <citation type="submission" date="2018-09" db="EMBL/GenBank/DDBJ databases">
        <title>Phylogeny of the Shewanellaceae, and recommendation for two new genera, Pseudoshewanella and Parashewanella.</title>
        <authorList>
            <person name="Wang G."/>
        </authorList>
    </citation>
    <scope>NUCLEOTIDE SEQUENCE [LARGE SCALE GENOMIC DNA]</scope>
    <source>
        <strain evidence="4 5">C51</strain>
    </source>
</reference>
<evidence type="ECO:0000313" key="4">
    <source>
        <dbReference type="EMBL" id="RLV57959.1"/>
    </source>
</evidence>
<dbReference type="OrthoDB" id="5918649at2"/>
<dbReference type="PRINTS" id="PR01415">
    <property type="entry name" value="ANKYRIN"/>
</dbReference>
<dbReference type="SMART" id="SM00248">
    <property type="entry name" value="ANK"/>
    <property type="match status" value="7"/>
</dbReference>
<keyword evidence="5" id="KW-1185">Reference proteome</keyword>
<dbReference type="InterPro" id="IPR036770">
    <property type="entry name" value="Ankyrin_rpt-contain_sf"/>
</dbReference>
<dbReference type="PROSITE" id="PS50297">
    <property type="entry name" value="ANK_REP_REGION"/>
    <property type="match status" value="5"/>
</dbReference>
<dbReference type="InterPro" id="IPR002110">
    <property type="entry name" value="Ankyrin_rpt"/>
</dbReference>
<evidence type="ECO:0000256" key="1">
    <source>
        <dbReference type="ARBA" id="ARBA00022737"/>
    </source>
</evidence>
<feature type="repeat" description="ANK" evidence="3">
    <location>
        <begin position="285"/>
        <end position="317"/>
    </location>
</feature>
<accession>A0A3L8PT15</accession>
<dbReference type="EMBL" id="QZEI01000114">
    <property type="protein sequence ID" value="RLV57959.1"/>
    <property type="molecule type" value="Genomic_DNA"/>
</dbReference>
<dbReference type="AlphaFoldDB" id="A0A3L8PT15"/>
<feature type="repeat" description="ANK" evidence="3">
    <location>
        <begin position="153"/>
        <end position="185"/>
    </location>
</feature>
<sequence>MATVKEQITALVIGHYVVNNTLKLFTQSISLNVNGTVFSVSVERAKDRYVARTSIEVEQTRLDYRQRLNFFQKKRIKQHISRVVSTLFNIQTYAIKGNNRAIKELILKFHFSTNLYTDTNKATLLQITAHHGHHKIVKLLQKQGADVNSIYCDGCTPLIAAANTGHTDIVKFLQQHGANVNAQKTDGCTALGGAAGYGHLKIVVFLKQHDADVNTPRGSKCTPLRMATVNRHKHIVRFLLQNGAEVNTTCEEGYTPLILAAEQGYIEIVKLLIKFDAAVDLGTPNGYTPLIAATKNGHYNILKLLLENGANPNPISSKNNPLKHIVSELIANNGNQTELVKAMNLLLEYKASVDMEWEDIPSASIPQGISVTIKHKMLELPREVYTDVSHYLYSRYSRKTLLPIKEAWTISSQNLSSECESTKSKLML</sequence>